<dbReference type="STRING" id="106370.Francci3_1431"/>
<feature type="transmembrane region" description="Helical" evidence="2">
    <location>
        <begin position="194"/>
        <end position="213"/>
    </location>
</feature>
<evidence type="ECO:0000313" key="4">
    <source>
        <dbReference type="Proteomes" id="UP000001937"/>
    </source>
</evidence>
<organism evidence="3 4">
    <name type="scientific">Frankia casuarinae (strain DSM 45818 / CECT 9043 / HFP020203 / CcI3)</name>
    <dbReference type="NCBI Taxonomy" id="106370"/>
    <lineage>
        <taxon>Bacteria</taxon>
        <taxon>Bacillati</taxon>
        <taxon>Actinomycetota</taxon>
        <taxon>Actinomycetes</taxon>
        <taxon>Frankiales</taxon>
        <taxon>Frankiaceae</taxon>
        <taxon>Frankia</taxon>
    </lineage>
</organism>
<feature type="compositionally biased region" description="Low complexity" evidence="1">
    <location>
        <begin position="39"/>
        <end position="48"/>
    </location>
</feature>
<feature type="transmembrane region" description="Helical" evidence="2">
    <location>
        <begin position="64"/>
        <end position="89"/>
    </location>
</feature>
<feature type="transmembrane region" description="Helical" evidence="2">
    <location>
        <begin position="115"/>
        <end position="134"/>
    </location>
</feature>
<sequence>MMERSSGIRGVEPVALSVPPGDVPPGDGPHHPGQPTLDPAIAVPAAGEPAPPGRNPGRAFGARSAAVAGLICAAAMALAGFPLGLLWAATAPHLDLAVALDGHESAFTVQSDIDVRFALICAVAGVIGGAVACWRVRDAGWPVPVGLAAGGIGGSLIAGWIGHLRRSPQLLHALPKDASPLLTDLVDMKVRAGGLYFVMPVTALLVLLVGLWVTSRAQSDAAEDRRGPTAPGDAPGHGAGAEVGAGD</sequence>
<keyword evidence="2" id="KW-0812">Transmembrane</keyword>
<evidence type="ECO:0000256" key="2">
    <source>
        <dbReference type="SAM" id="Phobius"/>
    </source>
</evidence>
<feature type="transmembrane region" description="Helical" evidence="2">
    <location>
        <begin position="141"/>
        <end position="161"/>
    </location>
</feature>
<dbReference type="OrthoDB" id="3217333at2"/>
<accession>Q2JD34</accession>
<dbReference type="RefSeq" id="WP_011435873.1">
    <property type="nucleotide sequence ID" value="NC_007777.1"/>
</dbReference>
<accession>A0A1X1PWC6</accession>
<evidence type="ECO:0000256" key="1">
    <source>
        <dbReference type="SAM" id="MobiDB-lite"/>
    </source>
</evidence>
<dbReference type="Proteomes" id="UP000001937">
    <property type="component" value="Chromosome"/>
</dbReference>
<feature type="region of interest" description="Disordered" evidence="1">
    <location>
        <begin position="220"/>
        <end position="247"/>
    </location>
</feature>
<evidence type="ECO:0008006" key="5">
    <source>
        <dbReference type="Google" id="ProtNLM"/>
    </source>
</evidence>
<dbReference type="HOGENOM" id="CLU_092361_0_0_11"/>
<dbReference type="AlphaFoldDB" id="Q2JD34"/>
<feature type="compositionally biased region" description="Gly residues" evidence="1">
    <location>
        <begin position="235"/>
        <end position="247"/>
    </location>
</feature>
<keyword evidence="4" id="KW-1185">Reference proteome</keyword>
<keyword evidence="2" id="KW-0472">Membrane</keyword>
<proteinExistence type="predicted"/>
<evidence type="ECO:0000313" key="3">
    <source>
        <dbReference type="EMBL" id="ABD10808.1"/>
    </source>
</evidence>
<protein>
    <recommendedName>
        <fullName evidence="5">DUF2567 domain-containing protein</fullName>
    </recommendedName>
</protein>
<gene>
    <name evidence="3" type="ordered locus">Francci3_1431</name>
</gene>
<keyword evidence="2" id="KW-1133">Transmembrane helix</keyword>
<dbReference type="EMBL" id="CP000249">
    <property type="protein sequence ID" value="ABD10808.1"/>
    <property type="molecule type" value="Genomic_DNA"/>
</dbReference>
<feature type="region of interest" description="Disordered" evidence="1">
    <location>
        <begin position="1"/>
        <end position="54"/>
    </location>
</feature>
<name>Q2JD34_FRACC</name>
<reference evidence="3 4" key="1">
    <citation type="journal article" date="2007" name="Genome Res.">
        <title>Genome characteristics of facultatively symbiotic Frankia sp. strains reflect host range and host plant biogeography.</title>
        <authorList>
            <person name="Normand P."/>
            <person name="Lapierre P."/>
            <person name="Tisa L.S."/>
            <person name="Gogarten J.P."/>
            <person name="Alloisio N."/>
            <person name="Bagnarol E."/>
            <person name="Bassi C.A."/>
            <person name="Berry A.M."/>
            <person name="Bickhart D.M."/>
            <person name="Choisne N."/>
            <person name="Couloux A."/>
            <person name="Cournoyer B."/>
            <person name="Cruveiller S."/>
            <person name="Daubin V."/>
            <person name="Demange N."/>
            <person name="Francino M.P."/>
            <person name="Goltsman E."/>
            <person name="Huang Y."/>
            <person name="Kopp O.R."/>
            <person name="Labarre L."/>
            <person name="Lapidus A."/>
            <person name="Lavire C."/>
            <person name="Marechal J."/>
            <person name="Martinez M."/>
            <person name="Mastronunzio J.E."/>
            <person name="Mullin B.C."/>
            <person name="Niemann J."/>
            <person name="Pujic P."/>
            <person name="Rawnsley T."/>
            <person name="Rouy Z."/>
            <person name="Schenowitz C."/>
            <person name="Sellstedt A."/>
            <person name="Tavares F."/>
            <person name="Tomkins J.P."/>
            <person name="Vallenet D."/>
            <person name="Valverde C."/>
            <person name="Wall L.G."/>
            <person name="Wang Y."/>
            <person name="Medigue C."/>
            <person name="Benson D.R."/>
        </authorList>
    </citation>
    <scope>NUCLEOTIDE SEQUENCE [LARGE SCALE GENOMIC DNA]</scope>
    <source>
        <strain evidence="4">DSM 45818 / CECT 9043 / CcI3</strain>
    </source>
</reference>
<dbReference type="KEGG" id="fra:Francci3_1431"/>